<dbReference type="OrthoDB" id="31183at2759"/>
<protein>
    <submittedName>
        <fullName evidence="1">Uncharacterized protein At3g06530</fullName>
    </submittedName>
</protein>
<dbReference type="GO" id="GO:0034455">
    <property type="term" value="C:t-UTP complex"/>
    <property type="evidence" value="ECO:0007669"/>
    <property type="project" value="TreeGrafter"/>
</dbReference>
<dbReference type="EMBL" id="CACTIH010001810">
    <property type="protein sequence ID" value="CAA2963484.1"/>
    <property type="molecule type" value="Genomic_DNA"/>
</dbReference>
<dbReference type="PANTHER" id="PTHR13457:SF1">
    <property type="entry name" value="HEAT REPEAT-CONTAINING PROTEIN 1"/>
    <property type="match status" value="1"/>
</dbReference>
<organism evidence="1 2">
    <name type="scientific">Olea europaea subsp. europaea</name>
    <dbReference type="NCBI Taxonomy" id="158383"/>
    <lineage>
        <taxon>Eukaryota</taxon>
        <taxon>Viridiplantae</taxon>
        <taxon>Streptophyta</taxon>
        <taxon>Embryophyta</taxon>
        <taxon>Tracheophyta</taxon>
        <taxon>Spermatophyta</taxon>
        <taxon>Magnoliopsida</taxon>
        <taxon>eudicotyledons</taxon>
        <taxon>Gunneridae</taxon>
        <taxon>Pentapetalae</taxon>
        <taxon>asterids</taxon>
        <taxon>lamiids</taxon>
        <taxon>Lamiales</taxon>
        <taxon>Oleaceae</taxon>
        <taxon>Oleeae</taxon>
        <taxon>Olea</taxon>
    </lineage>
</organism>
<keyword evidence="2" id="KW-1185">Reference proteome</keyword>
<dbReference type="InterPro" id="IPR040191">
    <property type="entry name" value="UTP10"/>
</dbReference>
<dbReference type="GO" id="GO:0045943">
    <property type="term" value="P:positive regulation of transcription by RNA polymerase I"/>
    <property type="evidence" value="ECO:0007669"/>
    <property type="project" value="TreeGrafter"/>
</dbReference>
<dbReference type="GO" id="GO:0000462">
    <property type="term" value="P:maturation of SSU-rRNA from tricistronic rRNA transcript (SSU-rRNA, 5.8S rRNA, LSU-rRNA)"/>
    <property type="evidence" value="ECO:0007669"/>
    <property type="project" value="TreeGrafter"/>
</dbReference>
<proteinExistence type="predicted"/>
<comment type="caution">
    <text evidence="1">The sequence shown here is derived from an EMBL/GenBank/DDBJ whole genome shotgun (WGS) entry which is preliminary data.</text>
</comment>
<dbReference type="Gramene" id="OE9A052750T1">
    <property type="protein sequence ID" value="OE9A052750C1"/>
    <property type="gene ID" value="OE9A052750"/>
</dbReference>
<accession>A0A8S0QAL4</accession>
<evidence type="ECO:0000313" key="2">
    <source>
        <dbReference type="Proteomes" id="UP000594638"/>
    </source>
</evidence>
<dbReference type="GO" id="GO:0030686">
    <property type="term" value="C:90S preribosome"/>
    <property type="evidence" value="ECO:0007669"/>
    <property type="project" value="TreeGrafter"/>
</dbReference>
<dbReference type="GO" id="GO:0030515">
    <property type="term" value="F:snoRNA binding"/>
    <property type="evidence" value="ECO:0007669"/>
    <property type="project" value="TreeGrafter"/>
</dbReference>
<dbReference type="GO" id="GO:0032040">
    <property type="term" value="C:small-subunit processome"/>
    <property type="evidence" value="ECO:0007669"/>
    <property type="project" value="TreeGrafter"/>
</dbReference>
<dbReference type="Proteomes" id="UP000594638">
    <property type="component" value="Unassembled WGS sequence"/>
</dbReference>
<gene>
    <name evidence="1" type="ORF">OLEA9_A052750</name>
</gene>
<sequence length="204" mass="23593">MQKHRRRKNGRIIVIKINYVPSKILKFVATQDPILRQLYDDGLNVILAILNIKKLSEIISSSLVIEALQHVLQRFSEILLSSSLNYTSLPCDTALLCLQQLIMSFKDLEEYASNIAMSIFPLILILPKTWRLNLKALELAKELKWSLYGNLVNLSGREKELIFQNLLILFRSAMGDIQNAAREALLRVWRPLVHLWSKLSFFFN</sequence>
<evidence type="ECO:0000313" key="1">
    <source>
        <dbReference type="EMBL" id="CAA2963484.1"/>
    </source>
</evidence>
<dbReference type="AlphaFoldDB" id="A0A8S0QAL4"/>
<dbReference type="PANTHER" id="PTHR13457">
    <property type="entry name" value="BAP28"/>
    <property type="match status" value="1"/>
</dbReference>
<reference evidence="1 2" key="1">
    <citation type="submission" date="2019-12" db="EMBL/GenBank/DDBJ databases">
        <authorList>
            <person name="Alioto T."/>
            <person name="Alioto T."/>
            <person name="Gomez Garrido J."/>
        </authorList>
    </citation>
    <scope>NUCLEOTIDE SEQUENCE [LARGE SCALE GENOMIC DNA]</scope>
</reference>
<name>A0A8S0QAL4_OLEEU</name>